<proteinExistence type="predicted"/>
<dbReference type="InterPro" id="IPR040811">
    <property type="entry name" value="SLATT_4"/>
</dbReference>
<feature type="transmembrane region" description="Helical" evidence="1">
    <location>
        <begin position="55"/>
        <end position="73"/>
    </location>
</feature>
<dbReference type="Proteomes" id="UP001230145">
    <property type="component" value="Unassembled WGS sequence"/>
</dbReference>
<reference evidence="3 4" key="1">
    <citation type="submission" date="2023-07" db="EMBL/GenBank/DDBJ databases">
        <title>Sequencing the genomes of 1000 actinobacteria strains.</title>
        <authorList>
            <person name="Klenk H.-P."/>
        </authorList>
    </citation>
    <scope>NUCLEOTIDE SEQUENCE [LARGE SCALE GENOMIC DNA]</scope>
    <source>
        <strain evidence="3 4">DSM 19515</strain>
    </source>
</reference>
<keyword evidence="4" id="KW-1185">Reference proteome</keyword>
<gene>
    <name evidence="3" type="ORF">J2S45_001855</name>
</gene>
<accession>A0ABT9PL38</accession>
<sequence>MMGIGGHRDCILSTELEVDSKGTRDDRHLAHQHAVSPGSRYTTLKDATIEHRIKVAQIVLSALSTAGLVGVFFTQHIWITSVTAVITFFLLVLNSYSFRLEIGAKAARHRKAGDQLWLLSRKYLSLLADFSDLDVAEARKRRDMLIAETAEVYCDTERTDDKSFYIAQERLNKAGLKVFTREELNRLLPEALRKHPSTWA</sequence>
<keyword evidence="1" id="KW-0472">Membrane</keyword>
<evidence type="ECO:0000313" key="4">
    <source>
        <dbReference type="Proteomes" id="UP001230145"/>
    </source>
</evidence>
<evidence type="ECO:0000313" key="3">
    <source>
        <dbReference type="EMBL" id="MDP9833176.1"/>
    </source>
</evidence>
<feature type="domain" description="SMODS and SLOG-associating 2TM effector" evidence="2">
    <location>
        <begin position="49"/>
        <end position="183"/>
    </location>
</feature>
<dbReference type="NCBIfam" id="NF033632">
    <property type="entry name" value="SLATT_4"/>
    <property type="match status" value="1"/>
</dbReference>
<evidence type="ECO:0000259" key="2">
    <source>
        <dbReference type="Pfam" id="PF18186"/>
    </source>
</evidence>
<dbReference type="EMBL" id="JAUSQL010000001">
    <property type="protein sequence ID" value="MDP9833176.1"/>
    <property type="molecule type" value="Genomic_DNA"/>
</dbReference>
<feature type="transmembrane region" description="Helical" evidence="1">
    <location>
        <begin position="79"/>
        <end position="98"/>
    </location>
</feature>
<keyword evidence="1" id="KW-1133">Transmembrane helix</keyword>
<comment type="caution">
    <text evidence="3">The sequence shown here is derived from an EMBL/GenBank/DDBJ whole genome shotgun (WGS) entry which is preliminary data.</text>
</comment>
<keyword evidence="1" id="KW-0812">Transmembrane</keyword>
<evidence type="ECO:0000256" key="1">
    <source>
        <dbReference type="SAM" id="Phobius"/>
    </source>
</evidence>
<protein>
    <recommendedName>
        <fullName evidence="2">SMODS and SLOG-associating 2TM effector domain-containing protein</fullName>
    </recommendedName>
</protein>
<organism evidence="3 4">
    <name type="scientific">Trueperella abortisuis</name>
    <dbReference type="NCBI Taxonomy" id="445930"/>
    <lineage>
        <taxon>Bacteria</taxon>
        <taxon>Bacillati</taxon>
        <taxon>Actinomycetota</taxon>
        <taxon>Actinomycetes</taxon>
        <taxon>Actinomycetales</taxon>
        <taxon>Actinomycetaceae</taxon>
        <taxon>Trueperella</taxon>
    </lineage>
</organism>
<dbReference type="Pfam" id="PF18186">
    <property type="entry name" value="SLATT_4"/>
    <property type="match status" value="1"/>
</dbReference>
<dbReference type="RefSeq" id="WP_307635211.1">
    <property type="nucleotide sequence ID" value="NZ_JAUSQL010000001.1"/>
</dbReference>
<name>A0ABT9PL38_9ACTO</name>